<feature type="transmembrane region" description="Helical" evidence="1">
    <location>
        <begin position="6"/>
        <end position="23"/>
    </location>
</feature>
<name>R7APL9_9FIRM</name>
<keyword evidence="1" id="KW-0472">Membrane</keyword>
<keyword evidence="1" id="KW-0812">Transmembrane</keyword>
<comment type="caution">
    <text evidence="2">The sequence shown here is derived from an EMBL/GenBank/DDBJ whole genome shotgun (WGS) entry which is preliminary data.</text>
</comment>
<dbReference type="AlphaFoldDB" id="R7APL9"/>
<evidence type="ECO:0000313" key="2">
    <source>
        <dbReference type="EMBL" id="CDD57479.1"/>
    </source>
</evidence>
<dbReference type="Proteomes" id="UP000018141">
    <property type="component" value="Unassembled WGS sequence"/>
</dbReference>
<keyword evidence="1" id="KW-1133">Transmembrane helix</keyword>
<evidence type="ECO:0000313" key="3">
    <source>
        <dbReference type="Proteomes" id="UP000018141"/>
    </source>
</evidence>
<feature type="transmembrane region" description="Helical" evidence="1">
    <location>
        <begin position="72"/>
        <end position="90"/>
    </location>
</feature>
<sequence>MHFGFSYVGLIYLIMLFVPNIIWTSHRPENYYRYIVNENKVLLAFERIGQVLVCTFMLIFRDFNIGRLDRWSVFLIISFVIMLMYEINWVRYFRSGKKMRDFYRSLIGIPVAGATLPILAFIMLGIYGRNPLLIISAVILGIGHVGIHWQHKRELSKEDDNS</sequence>
<organism evidence="2 3">
    <name type="scientific">Bacteroides pectinophilus CAG:437</name>
    <dbReference type="NCBI Taxonomy" id="1263051"/>
    <lineage>
        <taxon>Bacteria</taxon>
        <taxon>Bacillati</taxon>
        <taxon>Bacillota</taxon>
        <taxon>Clostridia</taxon>
        <taxon>Eubacteriales</taxon>
    </lineage>
</organism>
<feature type="transmembrane region" description="Helical" evidence="1">
    <location>
        <begin position="102"/>
        <end position="126"/>
    </location>
</feature>
<protein>
    <submittedName>
        <fullName evidence="2">Uncharacterized protein</fullName>
    </submittedName>
</protein>
<proteinExistence type="predicted"/>
<accession>R7APL9</accession>
<gene>
    <name evidence="2" type="ORF">BN656_01653</name>
</gene>
<feature type="transmembrane region" description="Helical" evidence="1">
    <location>
        <begin position="44"/>
        <end position="60"/>
    </location>
</feature>
<reference evidence="2" key="1">
    <citation type="submission" date="2012-11" db="EMBL/GenBank/DDBJ databases">
        <title>Dependencies among metagenomic species, viruses, plasmids and units of genetic variation.</title>
        <authorList>
            <person name="Nielsen H.B."/>
            <person name="Almeida M."/>
            <person name="Juncker A.S."/>
            <person name="Rasmussen S."/>
            <person name="Li J."/>
            <person name="Sunagawa S."/>
            <person name="Plichta D."/>
            <person name="Gautier L."/>
            <person name="Le Chatelier E."/>
            <person name="Peletier E."/>
            <person name="Bonde I."/>
            <person name="Nielsen T."/>
            <person name="Manichanh C."/>
            <person name="Arumugam M."/>
            <person name="Batto J."/>
            <person name="Santos M.B.Q.D."/>
            <person name="Blom N."/>
            <person name="Borruel N."/>
            <person name="Burgdorf K.S."/>
            <person name="Boumezbeur F."/>
            <person name="Casellas F."/>
            <person name="Dore J."/>
            <person name="Guarner F."/>
            <person name="Hansen T."/>
            <person name="Hildebrand F."/>
            <person name="Kaas R.S."/>
            <person name="Kennedy S."/>
            <person name="Kristiansen K."/>
            <person name="Kultima J.R."/>
            <person name="Leonard P."/>
            <person name="Levenez F."/>
            <person name="Lund O."/>
            <person name="Moumen B."/>
            <person name="Le Paslier D."/>
            <person name="Pons N."/>
            <person name="Pedersen O."/>
            <person name="Prifti E."/>
            <person name="Qin J."/>
            <person name="Raes J."/>
            <person name="Tap J."/>
            <person name="Tims S."/>
            <person name="Ussery D.W."/>
            <person name="Yamada T."/>
            <person name="MetaHit consortium"/>
            <person name="Renault P."/>
            <person name="Sicheritz-Ponten T."/>
            <person name="Bork P."/>
            <person name="Wang J."/>
            <person name="Brunak S."/>
            <person name="Ehrlich S.D."/>
        </authorList>
    </citation>
    <scope>NUCLEOTIDE SEQUENCE [LARGE SCALE GENOMIC DNA]</scope>
</reference>
<dbReference type="EMBL" id="CBHH010000049">
    <property type="protein sequence ID" value="CDD57479.1"/>
    <property type="molecule type" value="Genomic_DNA"/>
</dbReference>
<evidence type="ECO:0000256" key="1">
    <source>
        <dbReference type="SAM" id="Phobius"/>
    </source>
</evidence>
<feature type="transmembrane region" description="Helical" evidence="1">
    <location>
        <begin position="132"/>
        <end position="149"/>
    </location>
</feature>